<dbReference type="NCBIfam" id="NF001847">
    <property type="entry name" value="PRK00571.1-4"/>
    <property type="match status" value="1"/>
</dbReference>
<keyword evidence="8" id="KW-0375">Hydrogen ion transport</keyword>
<comment type="similarity">
    <text evidence="2 8 9">Belongs to the ATPase epsilon chain family.</text>
</comment>
<dbReference type="NCBIfam" id="TIGR01216">
    <property type="entry name" value="ATP_synt_epsi"/>
    <property type="match status" value="1"/>
</dbReference>
<evidence type="ECO:0000259" key="12">
    <source>
        <dbReference type="Pfam" id="PF02823"/>
    </source>
</evidence>
<dbReference type="InterPro" id="IPR036771">
    <property type="entry name" value="ATPsynth_dsu/esu_N"/>
</dbReference>
<organism evidence="13 14">
    <name type="scientific">Candidatus Dehalogenimonas loeffleri</name>
    <dbReference type="NCBI Taxonomy" id="3127115"/>
    <lineage>
        <taxon>Bacteria</taxon>
        <taxon>Bacillati</taxon>
        <taxon>Chloroflexota</taxon>
        <taxon>Dehalococcoidia</taxon>
        <taxon>Dehalococcoidales</taxon>
        <taxon>Dehalococcoidaceae</taxon>
        <taxon>Dehalogenimonas</taxon>
    </lineage>
</organism>
<evidence type="ECO:0000256" key="9">
    <source>
        <dbReference type="RuleBase" id="RU003656"/>
    </source>
</evidence>
<evidence type="ECO:0000256" key="5">
    <source>
        <dbReference type="ARBA" id="ARBA00023136"/>
    </source>
</evidence>
<evidence type="ECO:0000256" key="2">
    <source>
        <dbReference type="ARBA" id="ARBA00005712"/>
    </source>
</evidence>
<dbReference type="RefSeq" id="WP_338737227.1">
    <property type="nucleotide sequence ID" value="NZ_CP146612.1"/>
</dbReference>
<evidence type="ECO:0000256" key="8">
    <source>
        <dbReference type="HAMAP-Rule" id="MF_00530"/>
    </source>
</evidence>
<evidence type="ECO:0000256" key="3">
    <source>
        <dbReference type="ARBA" id="ARBA00022448"/>
    </source>
</evidence>
<dbReference type="Gene3D" id="1.20.5.440">
    <property type="entry name" value="ATP synthase delta/epsilon subunit, C-terminal domain"/>
    <property type="match status" value="1"/>
</dbReference>
<sequence length="149" mass="16316">MATIRLEIVTPERQVFSDDVDLVVAPGSEGELGILPHHTPLMTALKTGELRAKKGSEEYLLLVSGGFLEVRPDRVIVLADVAERAEDIDLARAEEARKRAEQRMAEKYEPGVDAAETEAALHRAMARLAIAEKSRRRGKRSHGGPPQVG</sequence>
<keyword evidence="8" id="KW-1003">Cell membrane</keyword>
<comment type="subcellular location">
    <subcellularLocation>
        <location evidence="1 8">Cell membrane</location>
        <topology evidence="1 8">Peripheral membrane protein</topology>
    </subcellularLocation>
</comment>
<keyword evidence="14" id="KW-1185">Reference proteome</keyword>
<keyword evidence="7 8" id="KW-0066">ATP synthesis</keyword>
<keyword evidence="6 8" id="KW-0139">CF(1)</keyword>
<comment type="function">
    <text evidence="8">Produces ATP from ADP in the presence of a proton gradient across the membrane.</text>
</comment>
<feature type="domain" description="ATP synthase epsilon subunit C-terminal" evidence="11">
    <location>
        <begin position="86"/>
        <end position="132"/>
    </location>
</feature>
<dbReference type="Proteomes" id="UP001375370">
    <property type="component" value="Chromosome"/>
</dbReference>
<accession>A0ABZ2J2F2</accession>
<evidence type="ECO:0000313" key="14">
    <source>
        <dbReference type="Proteomes" id="UP001375370"/>
    </source>
</evidence>
<dbReference type="CDD" id="cd12152">
    <property type="entry name" value="F1-ATPase_delta"/>
    <property type="match status" value="1"/>
</dbReference>
<proteinExistence type="inferred from homology"/>
<dbReference type="NCBIfam" id="NF001846">
    <property type="entry name" value="PRK00571.1-3"/>
    <property type="match status" value="1"/>
</dbReference>
<dbReference type="PANTHER" id="PTHR13822">
    <property type="entry name" value="ATP SYNTHASE DELTA/EPSILON CHAIN"/>
    <property type="match status" value="1"/>
</dbReference>
<evidence type="ECO:0000256" key="7">
    <source>
        <dbReference type="ARBA" id="ARBA00023310"/>
    </source>
</evidence>
<evidence type="ECO:0000313" key="13">
    <source>
        <dbReference type="EMBL" id="WWX25089.1"/>
    </source>
</evidence>
<evidence type="ECO:0000256" key="6">
    <source>
        <dbReference type="ARBA" id="ARBA00023196"/>
    </source>
</evidence>
<gene>
    <name evidence="8" type="primary">atpC</name>
    <name evidence="13" type="ORF">V8247_07460</name>
</gene>
<dbReference type="Pfam" id="PF02823">
    <property type="entry name" value="ATP-synt_DE_N"/>
    <property type="match status" value="1"/>
</dbReference>
<dbReference type="PANTHER" id="PTHR13822:SF10">
    <property type="entry name" value="ATP SYNTHASE EPSILON CHAIN, CHLOROPLASTIC"/>
    <property type="match status" value="1"/>
</dbReference>
<reference evidence="13 14" key="1">
    <citation type="submission" date="2024-03" db="EMBL/GenBank/DDBJ databases">
        <title>A Dehalogenimonas Isolated from Estuarine Sediments Dihaloeliminates Chlorinated Alkanes.</title>
        <authorList>
            <person name="Yang Y."/>
            <person name="Wang H."/>
        </authorList>
    </citation>
    <scope>NUCLEOTIDE SEQUENCE [LARGE SCALE GENOMIC DNA]</scope>
    <source>
        <strain evidence="13 14">W</strain>
    </source>
</reference>
<dbReference type="SUPFAM" id="SSF46604">
    <property type="entry name" value="Epsilon subunit of F1F0-ATP synthase C-terminal domain"/>
    <property type="match status" value="1"/>
</dbReference>
<dbReference type="InterPro" id="IPR020547">
    <property type="entry name" value="ATP_synth_F1_esu_C"/>
</dbReference>
<protein>
    <recommendedName>
        <fullName evidence="8">ATP synthase epsilon chain</fullName>
    </recommendedName>
    <alternativeName>
        <fullName evidence="8">ATP synthase F1 sector epsilon subunit</fullName>
    </alternativeName>
    <alternativeName>
        <fullName evidence="8">F-ATPase epsilon subunit</fullName>
    </alternativeName>
</protein>
<feature type="domain" description="ATP synthase F1 complex delta/epsilon subunit N-terminal" evidence="12">
    <location>
        <begin position="5"/>
        <end position="82"/>
    </location>
</feature>
<dbReference type="Pfam" id="PF00401">
    <property type="entry name" value="ATP-synt_DE"/>
    <property type="match status" value="1"/>
</dbReference>
<keyword evidence="10" id="KW-0175">Coiled coil</keyword>
<dbReference type="InterPro" id="IPR020546">
    <property type="entry name" value="ATP_synth_F1_dsu/esu_N"/>
</dbReference>
<dbReference type="Gene3D" id="2.60.15.10">
    <property type="entry name" value="F0F1 ATP synthase delta/epsilon subunit, N-terminal"/>
    <property type="match status" value="1"/>
</dbReference>
<comment type="subunit">
    <text evidence="8 9">F-type ATPases have 2 components, CF(1) - the catalytic core - and CF(0) - the membrane proton channel. CF(1) has five subunits: alpha(3), beta(3), gamma(1), delta(1), epsilon(1). CF(0) has three main subunits: a, b and c.</text>
</comment>
<keyword evidence="3 8" id="KW-0813">Transport</keyword>
<keyword evidence="5 8" id="KW-0472">Membrane</keyword>
<dbReference type="NCBIfam" id="NF009980">
    <property type="entry name" value="PRK13446.1"/>
    <property type="match status" value="1"/>
</dbReference>
<evidence type="ECO:0000256" key="1">
    <source>
        <dbReference type="ARBA" id="ARBA00004202"/>
    </source>
</evidence>
<name>A0ABZ2J2F2_9CHLR</name>
<dbReference type="HAMAP" id="MF_00530">
    <property type="entry name" value="ATP_synth_epsil_bac"/>
    <property type="match status" value="1"/>
</dbReference>
<dbReference type="EMBL" id="CP146612">
    <property type="protein sequence ID" value="WWX25089.1"/>
    <property type="molecule type" value="Genomic_DNA"/>
</dbReference>
<feature type="coiled-coil region" evidence="10">
    <location>
        <begin position="83"/>
        <end position="134"/>
    </location>
</feature>
<dbReference type="InterPro" id="IPR036794">
    <property type="entry name" value="ATP_F1_dsu/esu_C_sf"/>
</dbReference>
<dbReference type="SUPFAM" id="SSF51344">
    <property type="entry name" value="Epsilon subunit of F1F0-ATP synthase N-terminal domain"/>
    <property type="match status" value="1"/>
</dbReference>
<keyword evidence="4 8" id="KW-0406">Ion transport</keyword>
<evidence type="ECO:0000259" key="11">
    <source>
        <dbReference type="Pfam" id="PF00401"/>
    </source>
</evidence>
<dbReference type="InterPro" id="IPR001469">
    <property type="entry name" value="ATP_synth_F1_dsu/esu"/>
</dbReference>
<evidence type="ECO:0000256" key="10">
    <source>
        <dbReference type="SAM" id="Coils"/>
    </source>
</evidence>
<evidence type="ECO:0000256" key="4">
    <source>
        <dbReference type="ARBA" id="ARBA00023065"/>
    </source>
</evidence>